<dbReference type="Pfam" id="PF00072">
    <property type="entry name" value="Response_reg"/>
    <property type="match status" value="1"/>
</dbReference>
<evidence type="ECO:0000313" key="5">
    <source>
        <dbReference type="Proteomes" id="UP001228905"/>
    </source>
</evidence>
<accession>A0ABU0IY80</accession>
<dbReference type="InterPro" id="IPR011006">
    <property type="entry name" value="CheY-like_superfamily"/>
</dbReference>
<evidence type="ECO:0000259" key="3">
    <source>
        <dbReference type="PROSITE" id="PS50110"/>
    </source>
</evidence>
<protein>
    <submittedName>
        <fullName evidence="4">DNA-binding response OmpR family regulator</fullName>
    </submittedName>
</protein>
<keyword evidence="4" id="KW-0238">DNA-binding</keyword>
<dbReference type="RefSeq" id="WP_307353214.1">
    <property type="nucleotide sequence ID" value="NZ_JAUSVS010000017.1"/>
</dbReference>
<evidence type="ECO:0000256" key="1">
    <source>
        <dbReference type="ARBA" id="ARBA00022553"/>
    </source>
</evidence>
<sequence length="194" mass="21680">MPSGAYLQLAQHPLRILFVDDDPILREFAQANLASEGTRVAVAEDGLDAFAKLDEQPADLILLDLEMPRLNGFDVLRQLRADEATSRIPVIICTSREDIAAIDKAYEAGATSFVVKPINWRLLGYQIRYVHRTTVNEAALLNDRIRIGQQSRDARTALMQVAQAGKRFLQTVLRQHPDLRTEAAEFAQAIEDAL</sequence>
<dbReference type="SMART" id="SM00448">
    <property type="entry name" value="REC"/>
    <property type="match status" value="1"/>
</dbReference>
<dbReference type="PANTHER" id="PTHR44591:SF3">
    <property type="entry name" value="RESPONSE REGULATORY DOMAIN-CONTAINING PROTEIN"/>
    <property type="match status" value="1"/>
</dbReference>
<dbReference type="InterPro" id="IPR050595">
    <property type="entry name" value="Bact_response_regulator"/>
</dbReference>
<organism evidence="4 5">
    <name type="scientific">Caulobacter ginsengisoli</name>
    <dbReference type="NCBI Taxonomy" id="400775"/>
    <lineage>
        <taxon>Bacteria</taxon>
        <taxon>Pseudomonadati</taxon>
        <taxon>Pseudomonadota</taxon>
        <taxon>Alphaproteobacteria</taxon>
        <taxon>Caulobacterales</taxon>
        <taxon>Caulobacteraceae</taxon>
        <taxon>Caulobacter</taxon>
    </lineage>
</organism>
<gene>
    <name evidence="4" type="ORF">QO010_004752</name>
</gene>
<dbReference type="InterPro" id="IPR001789">
    <property type="entry name" value="Sig_transdc_resp-reg_receiver"/>
</dbReference>
<name>A0ABU0IY80_9CAUL</name>
<dbReference type="GO" id="GO:0003677">
    <property type="term" value="F:DNA binding"/>
    <property type="evidence" value="ECO:0007669"/>
    <property type="project" value="UniProtKB-KW"/>
</dbReference>
<dbReference type="EMBL" id="JAUSVS010000017">
    <property type="protein sequence ID" value="MDQ0466955.1"/>
    <property type="molecule type" value="Genomic_DNA"/>
</dbReference>
<evidence type="ECO:0000256" key="2">
    <source>
        <dbReference type="PROSITE-ProRule" id="PRU00169"/>
    </source>
</evidence>
<keyword evidence="5" id="KW-1185">Reference proteome</keyword>
<dbReference type="SUPFAM" id="SSF52172">
    <property type="entry name" value="CheY-like"/>
    <property type="match status" value="1"/>
</dbReference>
<keyword evidence="1 2" id="KW-0597">Phosphoprotein</keyword>
<feature type="modified residue" description="4-aspartylphosphate" evidence="2">
    <location>
        <position position="64"/>
    </location>
</feature>
<reference evidence="4 5" key="1">
    <citation type="submission" date="2023-07" db="EMBL/GenBank/DDBJ databases">
        <title>Genomic Encyclopedia of Type Strains, Phase IV (KMG-IV): sequencing the most valuable type-strain genomes for metagenomic binning, comparative biology and taxonomic classification.</title>
        <authorList>
            <person name="Goeker M."/>
        </authorList>
    </citation>
    <scope>NUCLEOTIDE SEQUENCE [LARGE SCALE GENOMIC DNA]</scope>
    <source>
        <strain evidence="4 5">DSM 18695</strain>
    </source>
</reference>
<evidence type="ECO:0000313" key="4">
    <source>
        <dbReference type="EMBL" id="MDQ0466955.1"/>
    </source>
</evidence>
<comment type="caution">
    <text evidence="4">The sequence shown here is derived from an EMBL/GenBank/DDBJ whole genome shotgun (WGS) entry which is preliminary data.</text>
</comment>
<dbReference type="Gene3D" id="3.40.50.2300">
    <property type="match status" value="1"/>
</dbReference>
<feature type="domain" description="Response regulatory" evidence="3">
    <location>
        <begin position="15"/>
        <end position="131"/>
    </location>
</feature>
<dbReference type="Proteomes" id="UP001228905">
    <property type="component" value="Unassembled WGS sequence"/>
</dbReference>
<dbReference type="PROSITE" id="PS50110">
    <property type="entry name" value="RESPONSE_REGULATORY"/>
    <property type="match status" value="1"/>
</dbReference>
<proteinExistence type="predicted"/>
<dbReference type="PANTHER" id="PTHR44591">
    <property type="entry name" value="STRESS RESPONSE REGULATOR PROTEIN 1"/>
    <property type="match status" value="1"/>
</dbReference>